<keyword evidence="4 9" id="KW-0812">Transmembrane</keyword>
<keyword evidence="2" id="KW-1003">Cell membrane</keyword>
<dbReference type="InterPro" id="IPR005548">
    <property type="entry name" value="Cell_div_FtsQ/DivIB_C"/>
</dbReference>
<evidence type="ECO:0000256" key="3">
    <source>
        <dbReference type="ARBA" id="ARBA00022618"/>
    </source>
</evidence>
<dbReference type="GO" id="GO:0005886">
    <property type="term" value="C:plasma membrane"/>
    <property type="evidence" value="ECO:0007669"/>
    <property type="project" value="TreeGrafter"/>
</dbReference>
<dbReference type="Pfam" id="PF03799">
    <property type="entry name" value="FtsQ_DivIB_C"/>
    <property type="match status" value="1"/>
</dbReference>
<dbReference type="OrthoDB" id="4793367at2"/>
<evidence type="ECO:0000313" key="11">
    <source>
        <dbReference type="EMBL" id="SEC60819.1"/>
    </source>
</evidence>
<evidence type="ECO:0000256" key="7">
    <source>
        <dbReference type="ARBA" id="ARBA00023306"/>
    </source>
</evidence>
<accession>A0A1H4TWM8</accession>
<dbReference type="PANTHER" id="PTHR37820">
    <property type="entry name" value="CELL DIVISION PROTEIN DIVIB"/>
    <property type="match status" value="1"/>
</dbReference>
<evidence type="ECO:0000256" key="2">
    <source>
        <dbReference type="ARBA" id="ARBA00022475"/>
    </source>
</evidence>
<gene>
    <name evidence="11" type="ORF">SAMN04489806_3342</name>
</gene>
<proteinExistence type="predicted"/>
<dbReference type="InterPro" id="IPR034746">
    <property type="entry name" value="POTRA"/>
</dbReference>
<dbReference type="PROSITE" id="PS51779">
    <property type="entry name" value="POTRA"/>
    <property type="match status" value="1"/>
</dbReference>
<sequence length="273" mass="29400">MEDADEAADARDEGAAPESQPWSLKRAIRERRRIERSEVKRFTARSRRRRRNALIVVGAVLVVAVGSIGAAYSPLMSVRTITVEGAQLVNSDGIVNDLQSQLGRPFPMIDQREIKAALVKYPLIQSYSVEAVPPSTLVVRLVEREPLGLREVDGGFALVDAAGVVLRTDADRISGYPVIDTDGTTSSKGFEAAVAVLRALPDSVRSTVDKVTASTRDDVTLVLAETGATVRWGSAEESAAKAKALTELMAAYPPDAVKLYDVSSSKNVVVQPR</sequence>
<keyword evidence="12" id="KW-1185">Reference proteome</keyword>
<evidence type="ECO:0000313" key="12">
    <source>
        <dbReference type="Proteomes" id="UP000199183"/>
    </source>
</evidence>
<evidence type="ECO:0000256" key="5">
    <source>
        <dbReference type="ARBA" id="ARBA00022989"/>
    </source>
</evidence>
<evidence type="ECO:0000256" key="1">
    <source>
        <dbReference type="ARBA" id="ARBA00004370"/>
    </source>
</evidence>
<name>A0A1H4TWM8_9MICO</name>
<keyword evidence="3 11" id="KW-0132">Cell division</keyword>
<protein>
    <submittedName>
        <fullName evidence="11">Cell division protein FtsQ</fullName>
    </submittedName>
</protein>
<dbReference type="STRING" id="640635.SAMN04489806_3342"/>
<dbReference type="RefSeq" id="WP_091188009.1">
    <property type="nucleotide sequence ID" value="NZ_FNRY01000002.1"/>
</dbReference>
<evidence type="ECO:0000256" key="8">
    <source>
        <dbReference type="SAM" id="MobiDB-lite"/>
    </source>
</evidence>
<evidence type="ECO:0000256" key="6">
    <source>
        <dbReference type="ARBA" id="ARBA00023136"/>
    </source>
</evidence>
<evidence type="ECO:0000256" key="9">
    <source>
        <dbReference type="SAM" id="Phobius"/>
    </source>
</evidence>
<dbReference type="AlphaFoldDB" id="A0A1H4TWM8"/>
<dbReference type="InterPro" id="IPR013685">
    <property type="entry name" value="POTRA_FtsQ_type"/>
</dbReference>
<feature type="region of interest" description="Disordered" evidence="8">
    <location>
        <begin position="1"/>
        <end position="24"/>
    </location>
</feature>
<keyword evidence="7" id="KW-0131">Cell cycle</keyword>
<feature type="domain" description="POTRA" evidence="10">
    <location>
        <begin position="76"/>
        <end position="144"/>
    </location>
</feature>
<comment type="subcellular location">
    <subcellularLocation>
        <location evidence="1">Membrane</location>
    </subcellularLocation>
</comment>
<keyword evidence="6 9" id="KW-0472">Membrane</keyword>
<dbReference type="EMBL" id="FNRY01000002">
    <property type="protein sequence ID" value="SEC60819.1"/>
    <property type="molecule type" value="Genomic_DNA"/>
</dbReference>
<evidence type="ECO:0000256" key="4">
    <source>
        <dbReference type="ARBA" id="ARBA00022692"/>
    </source>
</evidence>
<dbReference type="PANTHER" id="PTHR37820:SF1">
    <property type="entry name" value="CELL DIVISION PROTEIN FTSQ"/>
    <property type="match status" value="1"/>
</dbReference>
<feature type="transmembrane region" description="Helical" evidence="9">
    <location>
        <begin position="53"/>
        <end position="72"/>
    </location>
</feature>
<reference evidence="11 12" key="1">
    <citation type="submission" date="2016-10" db="EMBL/GenBank/DDBJ databases">
        <authorList>
            <person name="de Groot N.N."/>
        </authorList>
    </citation>
    <scope>NUCLEOTIDE SEQUENCE [LARGE SCALE GENOMIC DNA]</scope>
    <source>
        <strain evidence="11 12">DSM 21799</strain>
    </source>
</reference>
<dbReference type="GO" id="GO:0051301">
    <property type="term" value="P:cell division"/>
    <property type="evidence" value="ECO:0007669"/>
    <property type="project" value="UniProtKB-KW"/>
</dbReference>
<keyword evidence="5 9" id="KW-1133">Transmembrane helix</keyword>
<dbReference type="InterPro" id="IPR050487">
    <property type="entry name" value="FtsQ_DivIB"/>
</dbReference>
<dbReference type="Proteomes" id="UP000199183">
    <property type="component" value="Unassembled WGS sequence"/>
</dbReference>
<evidence type="ECO:0000259" key="10">
    <source>
        <dbReference type="PROSITE" id="PS51779"/>
    </source>
</evidence>
<dbReference type="Gene3D" id="3.10.20.310">
    <property type="entry name" value="membrane protein fhac"/>
    <property type="match status" value="1"/>
</dbReference>
<dbReference type="Pfam" id="PF08478">
    <property type="entry name" value="POTRA_1"/>
    <property type="match status" value="1"/>
</dbReference>
<organism evidence="11 12">
    <name type="scientific">Paramicrobacterium humi</name>
    <dbReference type="NCBI Taxonomy" id="640635"/>
    <lineage>
        <taxon>Bacteria</taxon>
        <taxon>Bacillati</taxon>
        <taxon>Actinomycetota</taxon>
        <taxon>Actinomycetes</taxon>
        <taxon>Micrococcales</taxon>
        <taxon>Microbacteriaceae</taxon>
        <taxon>Paramicrobacterium</taxon>
    </lineage>
</organism>